<evidence type="ECO:0000313" key="2">
    <source>
        <dbReference type="EMBL" id="MBB5330856.1"/>
    </source>
</evidence>
<keyword evidence="1" id="KW-0175">Coiled coil</keyword>
<evidence type="ECO:0000313" key="3">
    <source>
        <dbReference type="Proteomes" id="UP000535182"/>
    </source>
</evidence>
<dbReference type="RefSeq" id="WP_183980680.1">
    <property type="nucleotide sequence ID" value="NZ_JACHEB010000012.1"/>
</dbReference>
<protein>
    <submittedName>
        <fullName evidence="2">Uncharacterized protein</fullName>
    </submittedName>
</protein>
<dbReference type="AlphaFoldDB" id="A0A9X0QI23"/>
<dbReference type="EMBL" id="JACHEB010000012">
    <property type="protein sequence ID" value="MBB5330856.1"/>
    <property type="molecule type" value="Genomic_DNA"/>
</dbReference>
<gene>
    <name evidence="2" type="ORF">HDF14_004493</name>
</gene>
<accession>A0A9X0QI23</accession>
<feature type="coiled-coil region" evidence="1">
    <location>
        <begin position="31"/>
        <end position="58"/>
    </location>
</feature>
<sequence>MKDLKVDADKFDAVLRRMATMKPMSVKELSVKLKAEKAAKAEREMAETRAKIAARRVQKMDK</sequence>
<keyword evidence="3" id="KW-1185">Reference proteome</keyword>
<evidence type="ECO:0000256" key="1">
    <source>
        <dbReference type="SAM" id="Coils"/>
    </source>
</evidence>
<organism evidence="2 3">
    <name type="scientific">Tunturiibacter gelidiferens</name>
    <dbReference type="NCBI Taxonomy" id="3069689"/>
    <lineage>
        <taxon>Bacteria</taxon>
        <taxon>Pseudomonadati</taxon>
        <taxon>Acidobacteriota</taxon>
        <taxon>Terriglobia</taxon>
        <taxon>Terriglobales</taxon>
        <taxon>Acidobacteriaceae</taxon>
        <taxon>Tunturiibacter</taxon>
    </lineage>
</organism>
<proteinExistence type="predicted"/>
<dbReference type="Proteomes" id="UP000535182">
    <property type="component" value="Unassembled WGS sequence"/>
</dbReference>
<comment type="caution">
    <text evidence="2">The sequence shown here is derived from an EMBL/GenBank/DDBJ whole genome shotgun (WGS) entry which is preliminary data.</text>
</comment>
<reference evidence="2 3" key="1">
    <citation type="submission" date="2020-08" db="EMBL/GenBank/DDBJ databases">
        <title>Genomic Encyclopedia of Type Strains, Phase IV (KMG-V): Genome sequencing to study the core and pangenomes of soil and plant-associated prokaryotes.</title>
        <authorList>
            <person name="Whitman W."/>
        </authorList>
    </citation>
    <scope>NUCLEOTIDE SEQUENCE [LARGE SCALE GENOMIC DNA]</scope>
    <source>
        <strain evidence="2 3">X5P2</strain>
    </source>
</reference>
<name>A0A9X0QI23_9BACT</name>